<gene>
    <name evidence="1" type="ORF">METZ01_LOCUS242159</name>
</gene>
<evidence type="ECO:0000313" key="1">
    <source>
        <dbReference type="EMBL" id="SVB89305.1"/>
    </source>
</evidence>
<sequence length="219" mass="25606">MNKCQVKNNKINNKYYIGIYLTCQYMNKKHFCYIPFEGFTVDPRGKAQLCAAWSMDKDHMIHDLTKSSTTVEDIFYGDHINNIRKKMLKDEHVDACNICYKKEAKGLLSKRLLYANSRQHRNLKKNKSFEPELKILDISFSNQCNLFCTMCNSMHSSKWGQQEQLLPTNVHHAVKNHYGNFQFKPVILQKEFIDSLLNNVNDLELIIIKGGEPLYDKNC</sequence>
<evidence type="ECO:0008006" key="2">
    <source>
        <dbReference type="Google" id="ProtNLM"/>
    </source>
</evidence>
<dbReference type="Gene3D" id="3.20.20.70">
    <property type="entry name" value="Aldolase class I"/>
    <property type="match status" value="2"/>
</dbReference>
<protein>
    <recommendedName>
        <fullName evidence="2">4Fe4S-binding SPASM domain-containing protein</fullName>
    </recommendedName>
</protein>
<name>A0A382HQH9_9ZZZZ</name>
<dbReference type="CDD" id="cd21109">
    <property type="entry name" value="SPASM"/>
    <property type="match status" value="1"/>
</dbReference>
<feature type="non-terminal residue" evidence="1">
    <location>
        <position position="219"/>
    </location>
</feature>
<proteinExistence type="predicted"/>
<dbReference type="AlphaFoldDB" id="A0A382HQH9"/>
<accession>A0A382HQH9</accession>
<dbReference type="InterPro" id="IPR013785">
    <property type="entry name" value="Aldolase_TIM"/>
</dbReference>
<reference evidence="1" key="1">
    <citation type="submission" date="2018-05" db="EMBL/GenBank/DDBJ databases">
        <authorList>
            <person name="Lanie J.A."/>
            <person name="Ng W.-L."/>
            <person name="Kazmierczak K.M."/>
            <person name="Andrzejewski T.M."/>
            <person name="Davidsen T.M."/>
            <person name="Wayne K.J."/>
            <person name="Tettelin H."/>
            <person name="Glass J.I."/>
            <person name="Rusch D."/>
            <person name="Podicherti R."/>
            <person name="Tsui H.-C.T."/>
            <person name="Winkler M.E."/>
        </authorList>
    </citation>
    <scope>NUCLEOTIDE SEQUENCE</scope>
</reference>
<organism evidence="1">
    <name type="scientific">marine metagenome</name>
    <dbReference type="NCBI Taxonomy" id="408172"/>
    <lineage>
        <taxon>unclassified sequences</taxon>
        <taxon>metagenomes</taxon>
        <taxon>ecological metagenomes</taxon>
    </lineage>
</organism>
<dbReference type="EMBL" id="UINC01062560">
    <property type="protein sequence ID" value="SVB89305.1"/>
    <property type="molecule type" value="Genomic_DNA"/>
</dbReference>